<gene>
    <name evidence="1" type="ORF">PSTG_13528</name>
</gene>
<comment type="caution">
    <text evidence="1">The sequence shown here is derived from an EMBL/GenBank/DDBJ whole genome shotgun (WGS) entry which is preliminary data.</text>
</comment>
<dbReference type="AlphaFoldDB" id="A0A0L0V1J8"/>
<dbReference type="Proteomes" id="UP000054564">
    <property type="component" value="Unassembled WGS sequence"/>
</dbReference>
<dbReference type="EMBL" id="AJIL01000145">
    <property type="protein sequence ID" value="KNE93138.1"/>
    <property type="molecule type" value="Genomic_DNA"/>
</dbReference>
<keyword evidence="2" id="KW-1185">Reference proteome</keyword>
<evidence type="ECO:0000313" key="1">
    <source>
        <dbReference type="EMBL" id="KNE93138.1"/>
    </source>
</evidence>
<sequence length="146" mass="16949">MASKIDLIGNDEEYVPLMFEILQDKLQGLHMYNPDIFAGIPNLKFTSLRLLHIEACMLDPDLYLSKLDMFPYTPIEILVLSGSDTHKSDSTFVLDQFTRLRSLRKLVFYGVDSTFSAPEDYLEACRDHQVECLYRYKPSLEELMKL</sequence>
<reference evidence="2" key="1">
    <citation type="submission" date="2014-03" db="EMBL/GenBank/DDBJ databases">
        <title>The Genome Sequence of Puccinia striiformis f. sp. tritici PST-78.</title>
        <authorList>
            <consortium name="The Broad Institute Genome Sequencing Platform"/>
            <person name="Cuomo C."/>
            <person name="Hulbert S."/>
            <person name="Chen X."/>
            <person name="Walker B."/>
            <person name="Young S.K."/>
            <person name="Zeng Q."/>
            <person name="Gargeya S."/>
            <person name="Fitzgerald M."/>
            <person name="Haas B."/>
            <person name="Abouelleil A."/>
            <person name="Alvarado L."/>
            <person name="Arachchi H.M."/>
            <person name="Berlin A.M."/>
            <person name="Chapman S.B."/>
            <person name="Goldberg J."/>
            <person name="Griggs A."/>
            <person name="Gujja S."/>
            <person name="Hansen M."/>
            <person name="Howarth C."/>
            <person name="Imamovic A."/>
            <person name="Larimer J."/>
            <person name="McCowan C."/>
            <person name="Montmayeur A."/>
            <person name="Murphy C."/>
            <person name="Neiman D."/>
            <person name="Pearson M."/>
            <person name="Priest M."/>
            <person name="Roberts A."/>
            <person name="Saif S."/>
            <person name="Shea T."/>
            <person name="Sisk P."/>
            <person name="Sykes S."/>
            <person name="Wortman J."/>
            <person name="Nusbaum C."/>
            <person name="Birren B."/>
        </authorList>
    </citation>
    <scope>NUCLEOTIDE SEQUENCE [LARGE SCALE GENOMIC DNA]</scope>
    <source>
        <strain evidence="2">race PST-78</strain>
    </source>
</reference>
<proteinExistence type="predicted"/>
<protein>
    <submittedName>
        <fullName evidence="1">Uncharacterized protein</fullName>
    </submittedName>
</protein>
<name>A0A0L0V1J8_9BASI</name>
<evidence type="ECO:0000313" key="2">
    <source>
        <dbReference type="Proteomes" id="UP000054564"/>
    </source>
</evidence>
<accession>A0A0L0V1J8</accession>
<organism evidence="1 2">
    <name type="scientific">Puccinia striiformis f. sp. tritici PST-78</name>
    <dbReference type="NCBI Taxonomy" id="1165861"/>
    <lineage>
        <taxon>Eukaryota</taxon>
        <taxon>Fungi</taxon>
        <taxon>Dikarya</taxon>
        <taxon>Basidiomycota</taxon>
        <taxon>Pucciniomycotina</taxon>
        <taxon>Pucciniomycetes</taxon>
        <taxon>Pucciniales</taxon>
        <taxon>Pucciniaceae</taxon>
        <taxon>Puccinia</taxon>
    </lineage>
</organism>